<evidence type="ECO:0000256" key="8">
    <source>
        <dbReference type="ARBA" id="ARBA00022884"/>
    </source>
</evidence>
<keyword evidence="2 10" id="KW-0690">Ribosome biogenesis</keyword>
<keyword evidence="1 10" id="KW-0963">Cytoplasm</keyword>
<evidence type="ECO:0000259" key="13">
    <source>
        <dbReference type="PROSITE" id="PS51721"/>
    </source>
</evidence>
<dbReference type="GO" id="GO:0042274">
    <property type="term" value="P:ribosomal small subunit biogenesis"/>
    <property type="evidence" value="ECO:0007669"/>
    <property type="project" value="UniProtKB-UniRule"/>
</dbReference>
<evidence type="ECO:0000256" key="3">
    <source>
        <dbReference type="ARBA" id="ARBA00022723"/>
    </source>
</evidence>
<dbReference type="InterPro" id="IPR030378">
    <property type="entry name" value="G_CP_dom"/>
</dbReference>
<dbReference type="PANTHER" id="PTHR32120:SF10">
    <property type="entry name" value="SMALL RIBOSOMAL SUBUNIT BIOGENESIS GTPASE RSGA"/>
    <property type="match status" value="1"/>
</dbReference>
<gene>
    <name evidence="10 14" type="primary">rsgA</name>
    <name evidence="14" type="ORF">KCV87_25020</name>
</gene>
<feature type="region of interest" description="Disordered" evidence="11">
    <location>
        <begin position="320"/>
        <end position="344"/>
    </location>
</feature>
<evidence type="ECO:0000256" key="7">
    <source>
        <dbReference type="ARBA" id="ARBA00022833"/>
    </source>
</evidence>
<feature type="domain" description="CP-type G" evidence="13">
    <location>
        <begin position="82"/>
        <end position="245"/>
    </location>
</feature>
<dbReference type="Gene3D" id="3.40.50.300">
    <property type="entry name" value="P-loop containing nucleotide triphosphate hydrolases"/>
    <property type="match status" value="1"/>
</dbReference>
<evidence type="ECO:0000256" key="10">
    <source>
        <dbReference type="HAMAP-Rule" id="MF_01820"/>
    </source>
</evidence>
<feature type="compositionally biased region" description="Basic and acidic residues" evidence="11">
    <location>
        <begin position="320"/>
        <end position="329"/>
    </location>
</feature>
<dbReference type="PROSITE" id="PS51721">
    <property type="entry name" value="G_CP"/>
    <property type="match status" value="1"/>
</dbReference>
<dbReference type="GO" id="GO:0005525">
    <property type="term" value="F:GTP binding"/>
    <property type="evidence" value="ECO:0007669"/>
    <property type="project" value="UniProtKB-UniRule"/>
</dbReference>
<dbReference type="CDD" id="cd01854">
    <property type="entry name" value="YjeQ_EngC"/>
    <property type="match status" value="1"/>
</dbReference>
<dbReference type="InterPro" id="IPR010914">
    <property type="entry name" value="RsgA_GTPase_dom"/>
</dbReference>
<dbReference type="InterPro" id="IPR004881">
    <property type="entry name" value="Ribosome_biogen_GTPase_RsgA"/>
</dbReference>
<feature type="binding site" evidence="10">
    <location>
        <begin position="131"/>
        <end position="134"/>
    </location>
    <ligand>
        <name>GTP</name>
        <dbReference type="ChEBI" id="CHEBI:37565"/>
    </ligand>
</feature>
<dbReference type="Gene3D" id="1.10.40.50">
    <property type="entry name" value="Probable gtpase engc, domain 3"/>
    <property type="match status" value="1"/>
</dbReference>
<evidence type="ECO:0000256" key="6">
    <source>
        <dbReference type="ARBA" id="ARBA00022801"/>
    </source>
</evidence>
<dbReference type="SUPFAM" id="SSF52540">
    <property type="entry name" value="P-loop containing nucleoside triphosphate hydrolases"/>
    <property type="match status" value="1"/>
</dbReference>
<evidence type="ECO:0000256" key="4">
    <source>
        <dbReference type="ARBA" id="ARBA00022730"/>
    </source>
</evidence>
<comment type="subcellular location">
    <subcellularLocation>
        <location evidence="10">Cytoplasm</location>
    </subcellularLocation>
</comment>
<reference evidence="14" key="1">
    <citation type="submission" date="2021-04" db="EMBL/GenBank/DDBJ databases">
        <title>Genomic sequence of Actinosynnema pretiosum subsp. pretiosum ATCC 31280 (C-14919).</title>
        <authorList>
            <person name="Bai L."/>
            <person name="Wang X."/>
            <person name="Xiao Y."/>
        </authorList>
    </citation>
    <scope>NUCLEOTIDE SEQUENCE</scope>
    <source>
        <strain evidence="14">ATCC 31280</strain>
    </source>
</reference>
<feature type="binding site" evidence="10">
    <location>
        <position position="273"/>
    </location>
    <ligand>
        <name>Zn(2+)</name>
        <dbReference type="ChEBI" id="CHEBI:29105"/>
    </ligand>
</feature>
<dbReference type="GO" id="GO:0019843">
    <property type="term" value="F:rRNA binding"/>
    <property type="evidence" value="ECO:0007669"/>
    <property type="project" value="UniProtKB-KW"/>
</dbReference>
<dbReference type="Pfam" id="PF03193">
    <property type="entry name" value="RsgA_GTPase"/>
    <property type="match status" value="1"/>
</dbReference>
<evidence type="ECO:0000256" key="2">
    <source>
        <dbReference type="ARBA" id="ARBA00022517"/>
    </source>
</evidence>
<organism evidence="14 15">
    <name type="scientific">Actinosynnema pretiosum subsp. pretiosum</name>
    <dbReference type="NCBI Taxonomy" id="103721"/>
    <lineage>
        <taxon>Bacteria</taxon>
        <taxon>Bacillati</taxon>
        <taxon>Actinomycetota</taxon>
        <taxon>Actinomycetes</taxon>
        <taxon>Pseudonocardiales</taxon>
        <taxon>Pseudonocardiaceae</taxon>
        <taxon>Actinosynnema</taxon>
    </lineage>
</organism>
<feature type="binding site" evidence="10">
    <location>
        <position position="275"/>
    </location>
    <ligand>
        <name>Zn(2+)</name>
        <dbReference type="ChEBI" id="CHEBI:29105"/>
    </ligand>
</feature>
<feature type="binding site" evidence="10">
    <location>
        <begin position="187"/>
        <end position="195"/>
    </location>
    <ligand>
        <name>GTP</name>
        <dbReference type="ChEBI" id="CHEBI:37565"/>
    </ligand>
</feature>
<dbReference type="InterPro" id="IPR027417">
    <property type="entry name" value="P-loop_NTPase"/>
</dbReference>
<dbReference type="EMBL" id="CP073249">
    <property type="protein sequence ID" value="QUF02696.1"/>
    <property type="molecule type" value="Genomic_DNA"/>
</dbReference>
<dbReference type="SMART" id="SM00382">
    <property type="entry name" value="AAA"/>
    <property type="match status" value="1"/>
</dbReference>
<dbReference type="GO" id="GO:0003924">
    <property type="term" value="F:GTPase activity"/>
    <property type="evidence" value="ECO:0007669"/>
    <property type="project" value="UniProtKB-UniRule"/>
</dbReference>
<keyword evidence="4 10" id="KW-0699">rRNA-binding</keyword>
<evidence type="ECO:0000256" key="5">
    <source>
        <dbReference type="ARBA" id="ARBA00022741"/>
    </source>
</evidence>
<feature type="binding site" evidence="10">
    <location>
        <position position="268"/>
    </location>
    <ligand>
        <name>Zn(2+)</name>
        <dbReference type="ChEBI" id="CHEBI:29105"/>
    </ligand>
</feature>
<feature type="domain" description="EngC GTPase" evidence="12">
    <location>
        <begin position="92"/>
        <end position="243"/>
    </location>
</feature>
<protein>
    <recommendedName>
        <fullName evidence="10">Small ribosomal subunit biogenesis GTPase RsgA</fullName>
        <ecNumber evidence="10">3.6.1.-</ecNumber>
    </recommendedName>
</protein>
<accession>A0AA45L3Q5</accession>
<evidence type="ECO:0000256" key="9">
    <source>
        <dbReference type="ARBA" id="ARBA00023134"/>
    </source>
</evidence>
<keyword evidence="6 10" id="KW-0378">Hydrolase</keyword>
<keyword evidence="9 10" id="KW-0342">GTP-binding</keyword>
<proteinExistence type="inferred from homology"/>
<feature type="binding site" evidence="10">
    <location>
        <position position="281"/>
    </location>
    <ligand>
        <name>Zn(2+)</name>
        <dbReference type="ChEBI" id="CHEBI:29105"/>
    </ligand>
</feature>
<dbReference type="InterPro" id="IPR003593">
    <property type="entry name" value="AAA+_ATPase"/>
</dbReference>
<keyword evidence="3 10" id="KW-0479">Metal-binding</keyword>
<evidence type="ECO:0000313" key="14">
    <source>
        <dbReference type="EMBL" id="QUF02696.1"/>
    </source>
</evidence>
<comment type="cofactor">
    <cofactor evidence="10">
        <name>Zn(2+)</name>
        <dbReference type="ChEBI" id="CHEBI:29105"/>
    </cofactor>
    <text evidence="10">Binds 1 zinc ion per subunit.</text>
</comment>
<evidence type="ECO:0000313" key="15">
    <source>
        <dbReference type="Proteomes" id="UP000677152"/>
    </source>
</evidence>
<keyword evidence="8 10" id="KW-0694">RNA-binding</keyword>
<name>A0AA45L3Q5_9PSEU</name>
<comment type="function">
    <text evidence="10">One of several proteins that assist in the late maturation steps of the functional core of the 30S ribosomal subunit. Helps release RbfA from mature subunits. May play a role in the assembly of ribosomal proteins into the subunit. Circularly permuted GTPase that catalyzes slow GTP hydrolysis, GTPase activity is stimulated by the 30S ribosomal subunit.</text>
</comment>
<dbReference type="GO" id="GO:0005737">
    <property type="term" value="C:cytoplasm"/>
    <property type="evidence" value="ECO:0007669"/>
    <property type="project" value="UniProtKB-SubCell"/>
</dbReference>
<comment type="similarity">
    <text evidence="10">Belongs to the TRAFAC class YlqF/YawG GTPase family. RsgA subfamily.</text>
</comment>
<dbReference type="HAMAP" id="MF_01820">
    <property type="entry name" value="GTPase_RsgA"/>
    <property type="match status" value="1"/>
</dbReference>
<dbReference type="AlphaFoldDB" id="A0AA45L3Q5"/>
<keyword evidence="7 10" id="KW-0862">Zinc</keyword>
<dbReference type="GO" id="GO:0046872">
    <property type="term" value="F:metal ion binding"/>
    <property type="evidence" value="ECO:0007669"/>
    <property type="project" value="UniProtKB-KW"/>
</dbReference>
<keyword evidence="5 10" id="KW-0547">Nucleotide-binding</keyword>
<dbReference type="PANTHER" id="PTHR32120">
    <property type="entry name" value="SMALL RIBOSOMAL SUBUNIT BIOGENESIS GTPASE RSGA"/>
    <property type="match status" value="1"/>
</dbReference>
<dbReference type="Proteomes" id="UP000677152">
    <property type="component" value="Chromosome"/>
</dbReference>
<dbReference type="NCBIfam" id="TIGR00157">
    <property type="entry name" value="ribosome small subunit-dependent GTPase A"/>
    <property type="match status" value="1"/>
</dbReference>
<comment type="subunit">
    <text evidence="10">Monomer. Associates with 30S ribosomal subunit, binds 16S rRNA.</text>
</comment>
<evidence type="ECO:0000256" key="1">
    <source>
        <dbReference type="ARBA" id="ARBA00022490"/>
    </source>
</evidence>
<evidence type="ECO:0000259" key="12">
    <source>
        <dbReference type="PROSITE" id="PS50936"/>
    </source>
</evidence>
<dbReference type="EC" id="3.6.1.-" evidence="10"/>
<sequence>MSTASPLARYGWDERFAPRTTDLVPGRVVRVDRSACEVVTGDGRRSARVRRGLEPCTGDWVGLAEDGSLAEVLPRRTALVRGSGGAPQVLAANVDVVAVVVSLSARLALGRVERLLALAWESGARPVVVLTKADLSADVADVADEVSAAAPGAPVVAVSATDGSGLDPLRAELFGGSGPAATAVLVGPSGAGKSTLVNALLGTSALATGDVRASDGKGRHTTVRRELHALPGGGVLIDTPGLRAVGLHAADEGVRQAFAEVEELARSCRFADCAHVAEPGCAVLAAVDDGGLERRRVDSLHELRRESEWLASRTDPRLRAERRGAERAMSKAQRRMYRERGGWG</sequence>
<dbReference type="PROSITE" id="PS50936">
    <property type="entry name" value="ENGC_GTPASE"/>
    <property type="match status" value="1"/>
</dbReference>
<evidence type="ECO:0000256" key="11">
    <source>
        <dbReference type="SAM" id="MobiDB-lite"/>
    </source>
</evidence>